<keyword evidence="3" id="KW-0904">Protein phosphatase</keyword>
<dbReference type="GO" id="GO:0004725">
    <property type="term" value="F:protein tyrosine phosphatase activity"/>
    <property type="evidence" value="ECO:0007669"/>
    <property type="project" value="TreeGrafter"/>
</dbReference>
<reference evidence="9" key="1">
    <citation type="submission" date="2011-06" db="EMBL/GenBank/DDBJ databases">
        <authorList>
            <person name="Holland J."/>
        </authorList>
    </citation>
    <scope>NUCLEOTIDE SEQUENCE</scope>
</reference>
<evidence type="ECO:0000256" key="3">
    <source>
        <dbReference type="ARBA" id="ARBA00022912"/>
    </source>
</evidence>
<dbReference type="PANTHER" id="PTHR45948:SF2">
    <property type="entry name" value="DUAL SPECIFICITY PROTEIN PHOSPHATASE"/>
    <property type="match status" value="1"/>
</dbReference>
<dbReference type="GO" id="GO:0007165">
    <property type="term" value="P:signal transduction"/>
    <property type="evidence" value="ECO:0007669"/>
    <property type="project" value="TreeGrafter"/>
</dbReference>
<comment type="similarity">
    <text evidence="1">Belongs to the protein-tyrosine phosphatase family. Non-receptor class dual specificity subfamily.</text>
</comment>
<evidence type="ECO:0000259" key="8">
    <source>
        <dbReference type="PROSITE" id="PS50056"/>
    </source>
</evidence>
<dbReference type="SUPFAM" id="SSF52799">
    <property type="entry name" value="(Phosphotyrosine protein) phosphatases II"/>
    <property type="match status" value="1"/>
</dbReference>
<dbReference type="EMBL" id="FR874131">
    <property type="protein sequence ID" value="CCC15145.1"/>
    <property type="molecule type" value="mRNA"/>
</dbReference>
<gene>
    <name evidence="9" type="primary">DUSP-like</name>
</gene>
<dbReference type="PROSITE" id="PS50056">
    <property type="entry name" value="TYR_PHOSPHATASE_2"/>
    <property type="match status" value="1"/>
</dbReference>
<organism evidence="9">
    <name type="scientific">Fredericella sultana</name>
    <dbReference type="NCBI Taxonomy" id="349672"/>
    <lineage>
        <taxon>Eukaryota</taxon>
        <taxon>Metazoa</taxon>
        <taxon>Spiralia</taxon>
        <taxon>Lophotrochozoa</taxon>
        <taxon>Bryozoa</taxon>
        <taxon>Phylactolaemata</taxon>
        <taxon>Fredericellidae</taxon>
        <taxon>Fredericella</taxon>
    </lineage>
</organism>
<feature type="region of interest" description="Disordered" evidence="6">
    <location>
        <begin position="161"/>
        <end position="192"/>
    </location>
</feature>
<feature type="domain" description="Tyrosine-protein phosphatase" evidence="7">
    <location>
        <begin position="12"/>
        <end position="152"/>
    </location>
</feature>
<dbReference type="CDD" id="cd14498">
    <property type="entry name" value="DSP"/>
    <property type="match status" value="1"/>
</dbReference>
<dbReference type="AlphaFoldDB" id="J9JF57"/>
<dbReference type="InterPro" id="IPR029021">
    <property type="entry name" value="Prot-tyrosine_phosphatase-like"/>
</dbReference>
<dbReference type="GO" id="GO:0004722">
    <property type="term" value="F:protein serine/threonine phosphatase activity"/>
    <property type="evidence" value="ECO:0007669"/>
    <property type="project" value="UniProtKB-EC"/>
</dbReference>
<evidence type="ECO:0000256" key="6">
    <source>
        <dbReference type="SAM" id="MobiDB-lite"/>
    </source>
</evidence>
<name>J9JF57_9BILA</name>
<keyword evidence="2" id="KW-0378">Hydrolase</keyword>
<dbReference type="Pfam" id="PF00782">
    <property type="entry name" value="DSPc"/>
    <property type="match status" value="1"/>
</dbReference>
<proteinExistence type="evidence at transcript level"/>
<dbReference type="Gene3D" id="3.90.190.10">
    <property type="entry name" value="Protein tyrosine phosphatase superfamily"/>
    <property type="match status" value="1"/>
</dbReference>
<dbReference type="InterPro" id="IPR020422">
    <property type="entry name" value="TYR_PHOSPHATASE_DUAL_dom"/>
</dbReference>
<feature type="compositionally biased region" description="Acidic residues" evidence="6">
    <location>
        <begin position="161"/>
        <end position="175"/>
    </location>
</feature>
<dbReference type="InterPro" id="IPR000340">
    <property type="entry name" value="Dual-sp_phosphatase_cat-dom"/>
</dbReference>
<reference evidence="9" key="2">
    <citation type="submission" date="2012-08" db="EMBL/GenBank/DDBJ databases">
        <title>Sequencing and characterization of bryozoan immune genes.</title>
        <authorList>
            <person name="Holland J.W."/>
            <person name="Hartikainen H.L."/>
            <person name="Okamura B."/>
            <person name="Secombes C.J."/>
        </authorList>
    </citation>
    <scope>NUCLEOTIDE SEQUENCE</scope>
</reference>
<accession>J9JF57</accession>
<evidence type="ECO:0000256" key="5">
    <source>
        <dbReference type="ARBA" id="ARBA00048336"/>
    </source>
</evidence>
<evidence type="ECO:0000256" key="4">
    <source>
        <dbReference type="ARBA" id="ARBA00047761"/>
    </source>
</evidence>
<evidence type="ECO:0000256" key="2">
    <source>
        <dbReference type="ARBA" id="ARBA00022801"/>
    </source>
</evidence>
<dbReference type="GO" id="GO:0005829">
    <property type="term" value="C:cytosol"/>
    <property type="evidence" value="ECO:0007669"/>
    <property type="project" value="TreeGrafter"/>
</dbReference>
<evidence type="ECO:0000256" key="1">
    <source>
        <dbReference type="ARBA" id="ARBA00008601"/>
    </source>
</evidence>
<dbReference type="PROSITE" id="PS50054">
    <property type="entry name" value="TYR_PHOSPHATASE_DUAL"/>
    <property type="match status" value="1"/>
</dbReference>
<dbReference type="InterPro" id="IPR000387">
    <property type="entry name" value="Tyr_Pase_dom"/>
</dbReference>
<feature type="domain" description="Tyrosine specific protein phosphatases" evidence="8">
    <location>
        <begin position="73"/>
        <end position="130"/>
    </location>
</feature>
<dbReference type="PANTHER" id="PTHR45948">
    <property type="entry name" value="DUAL SPECIFICITY PROTEIN PHOSPHATASE DDB_G0269404-RELATED"/>
    <property type="match status" value="1"/>
</dbReference>
<evidence type="ECO:0000259" key="7">
    <source>
        <dbReference type="PROSITE" id="PS50054"/>
    </source>
</evidence>
<protein>
    <submittedName>
        <fullName evidence="9">DUSP-like protein</fullName>
    </submittedName>
</protein>
<comment type="catalytic activity">
    <reaction evidence="5">
        <text>O-phospho-L-threonyl-[protein] + H2O = L-threonyl-[protein] + phosphate</text>
        <dbReference type="Rhea" id="RHEA:47004"/>
        <dbReference type="Rhea" id="RHEA-COMP:11060"/>
        <dbReference type="Rhea" id="RHEA-COMP:11605"/>
        <dbReference type="ChEBI" id="CHEBI:15377"/>
        <dbReference type="ChEBI" id="CHEBI:30013"/>
        <dbReference type="ChEBI" id="CHEBI:43474"/>
        <dbReference type="ChEBI" id="CHEBI:61977"/>
        <dbReference type="EC" id="3.1.3.16"/>
    </reaction>
</comment>
<evidence type="ECO:0000313" key="9">
    <source>
        <dbReference type="EMBL" id="CCC15145.1"/>
    </source>
</evidence>
<comment type="catalytic activity">
    <reaction evidence="4">
        <text>O-phospho-L-seryl-[protein] + H2O = L-seryl-[protein] + phosphate</text>
        <dbReference type="Rhea" id="RHEA:20629"/>
        <dbReference type="Rhea" id="RHEA-COMP:9863"/>
        <dbReference type="Rhea" id="RHEA-COMP:11604"/>
        <dbReference type="ChEBI" id="CHEBI:15377"/>
        <dbReference type="ChEBI" id="CHEBI:29999"/>
        <dbReference type="ChEBI" id="CHEBI:43474"/>
        <dbReference type="ChEBI" id="CHEBI:83421"/>
        <dbReference type="EC" id="3.1.3.16"/>
    </reaction>
</comment>
<sequence>MLQGCSRWSSGPYSLIEEGLYIGSIEAAMSTDFIISAGITHIVTISGSRNSFPDRCTYLNIPIADEAEANIKEHFPEINQFIGDAILAGGRVLVNSTVGISRAPTAVLAYLMQRHEWSLKKALKRVRQRRLIVNPNEGFLRQLEAYELELLYAWAARDEEDVTMSDQDTTEEDTESSTSEDVSDAGESPARP</sequence>
<dbReference type="SMART" id="SM00195">
    <property type="entry name" value="DSPc"/>
    <property type="match status" value="1"/>
</dbReference>